<evidence type="ECO:0000313" key="1">
    <source>
        <dbReference type="EMBL" id="OJJ31904.1"/>
    </source>
</evidence>
<dbReference type="RefSeq" id="XP_040685581.1">
    <property type="nucleotide sequence ID" value="XM_040831333.1"/>
</dbReference>
<evidence type="ECO:0000313" key="2">
    <source>
        <dbReference type="Proteomes" id="UP000184383"/>
    </source>
</evidence>
<dbReference type="VEuPathDB" id="FungiDB:ASPWEDRAFT_175223"/>
<dbReference type="Proteomes" id="UP000184383">
    <property type="component" value="Unassembled WGS sequence"/>
</dbReference>
<dbReference type="EMBL" id="KV878215">
    <property type="protein sequence ID" value="OJJ31904.1"/>
    <property type="molecule type" value="Genomic_DNA"/>
</dbReference>
<dbReference type="AlphaFoldDB" id="A0A1L9RAF6"/>
<dbReference type="OrthoDB" id="62952at2759"/>
<name>A0A1L9RAF6_ASPWE</name>
<dbReference type="GeneID" id="63747181"/>
<proteinExistence type="predicted"/>
<sequence>MACLLLLRRRPSPARNQHEPFRVSKLISKETLDILYGENIFVLQFWGKPQLYIEYITEANRARIRHLLVMPAWPCCHDLRARPSPHDPSLWVPLLADLKQLRLILGYPWFRCILMSVILGLRQMRIGSSSG</sequence>
<reference evidence="2" key="1">
    <citation type="journal article" date="2017" name="Genome Biol.">
        <title>Comparative genomics reveals high biological diversity and specific adaptations in the industrially and medically important fungal genus Aspergillus.</title>
        <authorList>
            <person name="de Vries R.P."/>
            <person name="Riley R."/>
            <person name="Wiebenga A."/>
            <person name="Aguilar-Osorio G."/>
            <person name="Amillis S."/>
            <person name="Uchima C.A."/>
            <person name="Anderluh G."/>
            <person name="Asadollahi M."/>
            <person name="Askin M."/>
            <person name="Barry K."/>
            <person name="Battaglia E."/>
            <person name="Bayram O."/>
            <person name="Benocci T."/>
            <person name="Braus-Stromeyer S.A."/>
            <person name="Caldana C."/>
            <person name="Canovas D."/>
            <person name="Cerqueira G.C."/>
            <person name="Chen F."/>
            <person name="Chen W."/>
            <person name="Choi C."/>
            <person name="Clum A."/>
            <person name="Dos Santos R.A."/>
            <person name="Damasio A.R."/>
            <person name="Diallinas G."/>
            <person name="Emri T."/>
            <person name="Fekete E."/>
            <person name="Flipphi M."/>
            <person name="Freyberg S."/>
            <person name="Gallo A."/>
            <person name="Gournas C."/>
            <person name="Habgood R."/>
            <person name="Hainaut M."/>
            <person name="Harispe M.L."/>
            <person name="Henrissat B."/>
            <person name="Hilden K.S."/>
            <person name="Hope R."/>
            <person name="Hossain A."/>
            <person name="Karabika E."/>
            <person name="Karaffa L."/>
            <person name="Karanyi Z."/>
            <person name="Krasevec N."/>
            <person name="Kuo A."/>
            <person name="Kusch H."/>
            <person name="LaButti K."/>
            <person name="Lagendijk E.L."/>
            <person name="Lapidus A."/>
            <person name="Levasseur A."/>
            <person name="Lindquist E."/>
            <person name="Lipzen A."/>
            <person name="Logrieco A.F."/>
            <person name="MacCabe A."/>
            <person name="Maekelae M.R."/>
            <person name="Malavazi I."/>
            <person name="Melin P."/>
            <person name="Meyer V."/>
            <person name="Mielnichuk N."/>
            <person name="Miskei M."/>
            <person name="Molnar A.P."/>
            <person name="Mule G."/>
            <person name="Ngan C.Y."/>
            <person name="Orejas M."/>
            <person name="Orosz E."/>
            <person name="Ouedraogo J.P."/>
            <person name="Overkamp K.M."/>
            <person name="Park H.-S."/>
            <person name="Perrone G."/>
            <person name="Piumi F."/>
            <person name="Punt P.J."/>
            <person name="Ram A.F."/>
            <person name="Ramon A."/>
            <person name="Rauscher S."/>
            <person name="Record E."/>
            <person name="Riano-Pachon D.M."/>
            <person name="Robert V."/>
            <person name="Roehrig J."/>
            <person name="Ruller R."/>
            <person name="Salamov A."/>
            <person name="Salih N.S."/>
            <person name="Samson R.A."/>
            <person name="Sandor E."/>
            <person name="Sanguinetti M."/>
            <person name="Schuetze T."/>
            <person name="Sepcic K."/>
            <person name="Shelest E."/>
            <person name="Sherlock G."/>
            <person name="Sophianopoulou V."/>
            <person name="Squina F.M."/>
            <person name="Sun H."/>
            <person name="Susca A."/>
            <person name="Todd R.B."/>
            <person name="Tsang A."/>
            <person name="Unkles S.E."/>
            <person name="van de Wiele N."/>
            <person name="van Rossen-Uffink D."/>
            <person name="Oliveira J.V."/>
            <person name="Vesth T.C."/>
            <person name="Visser J."/>
            <person name="Yu J.-H."/>
            <person name="Zhou M."/>
            <person name="Andersen M.R."/>
            <person name="Archer D.B."/>
            <person name="Baker S.E."/>
            <person name="Benoit I."/>
            <person name="Brakhage A.A."/>
            <person name="Braus G.H."/>
            <person name="Fischer R."/>
            <person name="Frisvad J.C."/>
            <person name="Goldman G.H."/>
            <person name="Houbraken J."/>
            <person name="Oakley B."/>
            <person name="Pocsi I."/>
            <person name="Scazzocchio C."/>
            <person name="Seiboth B."/>
            <person name="vanKuyk P.A."/>
            <person name="Wortman J."/>
            <person name="Dyer P.S."/>
            <person name="Grigoriev I.V."/>
        </authorList>
    </citation>
    <scope>NUCLEOTIDE SEQUENCE [LARGE SCALE GENOMIC DNA]</scope>
    <source>
        <strain evidence="2">DTO 134E9</strain>
    </source>
</reference>
<keyword evidence="2" id="KW-1185">Reference proteome</keyword>
<gene>
    <name evidence="1" type="ORF">ASPWEDRAFT_175223</name>
</gene>
<protein>
    <submittedName>
        <fullName evidence="1">Uncharacterized protein</fullName>
    </submittedName>
</protein>
<accession>A0A1L9RAF6</accession>
<organism evidence="1 2">
    <name type="scientific">Aspergillus wentii DTO 134E9</name>
    <dbReference type="NCBI Taxonomy" id="1073089"/>
    <lineage>
        <taxon>Eukaryota</taxon>
        <taxon>Fungi</taxon>
        <taxon>Dikarya</taxon>
        <taxon>Ascomycota</taxon>
        <taxon>Pezizomycotina</taxon>
        <taxon>Eurotiomycetes</taxon>
        <taxon>Eurotiomycetidae</taxon>
        <taxon>Eurotiales</taxon>
        <taxon>Aspergillaceae</taxon>
        <taxon>Aspergillus</taxon>
        <taxon>Aspergillus subgen. Cremei</taxon>
    </lineage>
</organism>